<dbReference type="InterPro" id="IPR011257">
    <property type="entry name" value="DNA_glycosylase"/>
</dbReference>
<sequence>MQKTDFLVDRCSWVSDTADPLMISYHDHEWGRPHHDDRYLFEMLSLETFQAGLSWSTVFNKRAAFEEAFFDFDIKKIAAVSSIDPFLENKKIIRNRLKILAMVTNAAAALKASSLFGSFDNYVWHFSKGEIIDHLVGDYRLVPAKDRFSKEVSEQMKKDGFKFVGPVIVYSFLQAAGVINDHQQNCSFNPDHEAGQPSSR</sequence>
<organism evidence="1 2">
    <name type="scientific">Oenococcus alcoholitolerans</name>
    <dbReference type="NCBI Taxonomy" id="931074"/>
    <lineage>
        <taxon>Bacteria</taxon>
        <taxon>Bacillati</taxon>
        <taxon>Bacillota</taxon>
        <taxon>Bacilli</taxon>
        <taxon>Lactobacillales</taxon>
        <taxon>Lactobacillaceae</taxon>
        <taxon>Oenococcus</taxon>
    </lineage>
</organism>
<keyword evidence="2" id="KW-1185">Reference proteome</keyword>
<reference evidence="1 2" key="1">
    <citation type="journal article" date="2014" name="Antonie Van Leeuwenhoek">
        <title>Oenococcus alcoholitolerans sp. nov., a lactic acid bacteria isolated from cachaca and ethanol fermentation processes.</title>
        <authorList>
            <person name="Badotti F."/>
            <person name="Moreira A.P."/>
            <person name="Tonon L.A."/>
            <person name="de Lucena B.T."/>
            <person name="Gomes Fde C."/>
            <person name="Kruger R."/>
            <person name="Thompson C.C."/>
            <person name="de Morais M.A.Jr."/>
            <person name="Rosa C.A."/>
            <person name="Thompson F.L."/>
        </authorList>
    </citation>
    <scope>NUCLEOTIDE SEQUENCE [LARGE SCALE GENOMIC DNA]</scope>
    <source>
        <strain evidence="1 2">UFRJ-M7.2.18</strain>
    </source>
</reference>
<evidence type="ECO:0008006" key="3">
    <source>
        <dbReference type="Google" id="ProtNLM"/>
    </source>
</evidence>
<dbReference type="Gene3D" id="1.10.340.30">
    <property type="entry name" value="Hypothetical protein, domain 2"/>
    <property type="match status" value="1"/>
</dbReference>
<dbReference type="PANTHER" id="PTHR30037">
    <property type="entry name" value="DNA-3-METHYLADENINE GLYCOSYLASE 1"/>
    <property type="match status" value="1"/>
</dbReference>
<dbReference type="Pfam" id="PF03352">
    <property type="entry name" value="Adenine_glyco"/>
    <property type="match status" value="1"/>
</dbReference>
<comment type="caution">
    <text evidence="1">The sequence shown here is derived from an EMBL/GenBank/DDBJ whole genome shotgun (WGS) entry which is preliminary data.</text>
</comment>
<dbReference type="EMBL" id="AXCV01000214">
    <property type="protein sequence ID" value="KGO31777.1"/>
    <property type="molecule type" value="Genomic_DNA"/>
</dbReference>
<name>A0ABR4XQM5_9LACO</name>
<dbReference type="PANTHER" id="PTHR30037:SF4">
    <property type="entry name" value="DNA-3-METHYLADENINE GLYCOSYLASE I"/>
    <property type="match status" value="1"/>
</dbReference>
<accession>A0ABR4XQM5</accession>
<protein>
    <recommendedName>
        <fullName evidence="3">DNA-3-methyladenine glycosylase I</fullName>
    </recommendedName>
</protein>
<dbReference type="InterPro" id="IPR005019">
    <property type="entry name" value="Adenine_glyco"/>
</dbReference>
<proteinExistence type="predicted"/>
<dbReference type="SUPFAM" id="SSF48150">
    <property type="entry name" value="DNA-glycosylase"/>
    <property type="match status" value="1"/>
</dbReference>
<evidence type="ECO:0000313" key="2">
    <source>
        <dbReference type="Proteomes" id="UP000030023"/>
    </source>
</evidence>
<dbReference type="InterPro" id="IPR052891">
    <property type="entry name" value="DNA-3mA_glycosylase"/>
</dbReference>
<evidence type="ECO:0000313" key="1">
    <source>
        <dbReference type="EMBL" id="KGO31777.1"/>
    </source>
</evidence>
<dbReference type="Proteomes" id="UP000030023">
    <property type="component" value="Unassembled WGS sequence"/>
</dbReference>
<gene>
    <name evidence="1" type="ORF">Q757_05130</name>
</gene>